<dbReference type="GO" id="GO:0016740">
    <property type="term" value="F:transferase activity"/>
    <property type="evidence" value="ECO:0007669"/>
    <property type="project" value="UniProtKB-KW"/>
</dbReference>
<feature type="domain" description="tRNA uridine(34) hydroxylase N-terminal" evidence="1">
    <location>
        <begin position="2"/>
        <end position="36"/>
    </location>
</feature>
<proteinExistence type="predicted"/>
<sequence>MAHMHADERFKDMVFKIDEAEGHAFKKMHVRPRKEIVALD</sequence>
<dbReference type="Gene3D" id="3.30.70.100">
    <property type="match status" value="1"/>
</dbReference>
<reference evidence="2 3" key="1">
    <citation type="submission" date="2018-06" db="EMBL/GenBank/DDBJ databases">
        <authorList>
            <consortium name="Pathogen Informatics"/>
            <person name="Doyle S."/>
        </authorList>
    </citation>
    <scope>NUCLEOTIDE SEQUENCE [LARGE SCALE GENOMIC DNA]</scope>
    <source>
        <strain evidence="2 3">NCTC5664</strain>
    </source>
</reference>
<evidence type="ECO:0000313" key="2">
    <source>
        <dbReference type="EMBL" id="SUK40266.1"/>
    </source>
</evidence>
<organism evidence="2 3">
    <name type="scientific">Staphylococcus aureus</name>
    <dbReference type="NCBI Taxonomy" id="1280"/>
    <lineage>
        <taxon>Bacteria</taxon>
        <taxon>Bacillati</taxon>
        <taxon>Bacillota</taxon>
        <taxon>Bacilli</taxon>
        <taxon>Bacillales</taxon>
        <taxon>Staphylococcaceae</taxon>
        <taxon>Staphylococcus</taxon>
    </lineage>
</organism>
<dbReference type="AlphaFoldDB" id="A0A380DNK9"/>
<evidence type="ECO:0000313" key="3">
    <source>
        <dbReference type="Proteomes" id="UP000254502"/>
    </source>
</evidence>
<accession>A0A380DNK9</accession>
<dbReference type="EMBL" id="UHAQ01000002">
    <property type="protein sequence ID" value="SUK40266.1"/>
    <property type="molecule type" value="Genomic_DNA"/>
</dbReference>
<dbReference type="Pfam" id="PF17773">
    <property type="entry name" value="UPF0176_N"/>
    <property type="match status" value="1"/>
</dbReference>
<dbReference type="Proteomes" id="UP000254502">
    <property type="component" value="Unassembled WGS sequence"/>
</dbReference>
<dbReference type="InterPro" id="IPR040503">
    <property type="entry name" value="TRHO_N"/>
</dbReference>
<name>A0A380DNK9_STAAU</name>
<keyword evidence="2" id="KW-0808">Transferase</keyword>
<evidence type="ECO:0000259" key="1">
    <source>
        <dbReference type="Pfam" id="PF17773"/>
    </source>
</evidence>
<protein>
    <submittedName>
        <fullName evidence="2">Sulfurtransferase</fullName>
    </submittedName>
</protein>
<gene>
    <name evidence="2" type="ORF">NCTC5664_01003</name>
</gene>